<gene>
    <name evidence="2" type="ORF">GCM10009096_34190</name>
</gene>
<dbReference type="NCBIfam" id="TIGR02218">
    <property type="entry name" value="phg_TIGR02218"/>
    <property type="match status" value="1"/>
</dbReference>
<evidence type="ECO:0000313" key="3">
    <source>
        <dbReference type="Proteomes" id="UP001500713"/>
    </source>
</evidence>
<dbReference type="Pfam" id="PF09931">
    <property type="entry name" value="Phage_phiJL001_Gp84_N"/>
    <property type="match status" value="1"/>
</dbReference>
<keyword evidence="3" id="KW-1185">Reference proteome</keyword>
<comment type="caution">
    <text evidence="2">The sequence shown here is derived from an EMBL/GenBank/DDBJ whole genome shotgun (WGS) entry which is preliminary data.</text>
</comment>
<dbReference type="Pfam" id="PF09356">
    <property type="entry name" value="Phage_BR0599"/>
    <property type="match status" value="1"/>
</dbReference>
<dbReference type="InterPro" id="IPR011928">
    <property type="entry name" value="Phage_phiJL001_Gp84"/>
</dbReference>
<dbReference type="RefSeq" id="WP_229954437.1">
    <property type="nucleotide sequence ID" value="NZ_BAAAEM010000005.1"/>
</dbReference>
<proteinExistence type="predicted"/>
<sequence length="272" mass="29430">MSIAWLDLPLTTSCYAWRLERADGVTLGFVSHDRDLIIDSLRYRAAPGMVPSTIALSDSLEMDSVDIEGVMTSAAISEADLMSGRWNGAMLSISFVNWESPTEDPLHLISGEFGEITRSGDAFRVEMLGGTSFLDEAIAPLTSPTCRARLGDRACKVSLAKHQAEMKVTQIADSSLEFSELGGQAADYIFGELRWLSGQNCGLSFAIIGGEGDTIQLAEQPAQPVSIGDRALLTAGCDKNFSTCRDRFQNSINFRGEPHLPGNDLLTRYPGA</sequence>
<accession>A0ABN1B1L7</accession>
<feature type="domain" description="Bacteriophage phiJL001 Gp84 C-terminal" evidence="1">
    <location>
        <begin position="188"/>
        <end position="264"/>
    </location>
</feature>
<reference evidence="2 3" key="1">
    <citation type="journal article" date="2019" name="Int. J. Syst. Evol. Microbiol.">
        <title>The Global Catalogue of Microorganisms (GCM) 10K type strain sequencing project: providing services to taxonomists for standard genome sequencing and annotation.</title>
        <authorList>
            <consortium name="The Broad Institute Genomics Platform"/>
            <consortium name="The Broad Institute Genome Sequencing Center for Infectious Disease"/>
            <person name="Wu L."/>
            <person name="Ma J."/>
        </authorList>
    </citation>
    <scope>NUCLEOTIDE SEQUENCE [LARGE SCALE GENOMIC DNA]</scope>
    <source>
        <strain evidence="2 3">JCM 14162</strain>
    </source>
</reference>
<organism evidence="2 3">
    <name type="scientific">Parasphingorhabdus litoris</name>
    <dbReference type="NCBI Taxonomy" id="394733"/>
    <lineage>
        <taxon>Bacteria</taxon>
        <taxon>Pseudomonadati</taxon>
        <taxon>Pseudomonadota</taxon>
        <taxon>Alphaproteobacteria</taxon>
        <taxon>Sphingomonadales</taxon>
        <taxon>Sphingomonadaceae</taxon>
        <taxon>Parasphingorhabdus</taxon>
    </lineage>
</organism>
<evidence type="ECO:0000259" key="1">
    <source>
        <dbReference type="Pfam" id="PF09356"/>
    </source>
</evidence>
<protein>
    <submittedName>
        <fullName evidence="2">DUF2163 domain-containing protein</fullName>
    </submittedName>
</protein>
<dbReference type="InterPro" id="IPR018964">
    <property type="entry name" value="Phage_phiJL001_Gp84_C"/>
</dbReference>
<name>A0ABN1B1L7_9SPHN</name>
<dbReference type="Proteomes" id="UP001500713">
    <property type="component" value="Unassembled WGS sequence"/>
</dbReference>
<dbReference type="EMBL" id="BAAAEM010000005">
    <property type="protein sequence ID" value="GAA0488422.1"/>
    <property type="molecule type" value="Genomic_DNA"/>
</dbReference>
<evidence type="ECO:0000313" key="2">
    <source>
        <dbReference type="EMBL" id="GAA0488422.1"/>
    </source>
</evidence>